<dbReference type="EMBL" id="QXFZ01000597">
    <property type="protein sequence ID" value="KAE9110762.1"/>
    <property type="molecule type" value="Genomic_DNA"/>
</dbReference>
<dbReference type="OrthoDB" id="121849at2759"/>
<proteinExistence type="predicted"/>
<evidence type="ECO:0000313" key="9">
    <source>
        <dbReference type="Proteomes" id="UP000440732"/>
    </source>
</evidence>
<dbReference type="Proteomes" id="UP000433483">
    <property type="component" value="Unassembled WGS sequence"/>
</dbReference>
<dbReference type="AlphaFoldDB" id="A0A6A3XZQ7"/>
<evidence type="ECO:0000313" key="10">
    <source>
        <dbReference type="Proteomes" id="UP000441208"/>
    </source>
</evidence>
<keyword evidence="2" id="KW-0812">Transmembrane</keyword>
<dbReference type="Proteomes" id="UP000441208">
    <property type="component" value="Unassembled WGS sequence"/>
</dbReference>
<evidence type="ECO:0000313" key="6">
    <source>
        <dbReference type="EMBL" id="KAE9209915.1"/>
    </source>
</evidence>
<evidence type="ECO:0000313" key="7">
    <source>
        <dbReference type="Proteomes" id="UP000429523"/>
    </source>
</evidence>
<dbReference type="EMBL" id="QXGA01000711">
    <property type="protein sequence ID" value="KAE9142325.1"/>
    <property type="molecule type" value="Genomic_DNA"/>
</dbReference>
<evidence type="ECO:0000313" key="5">
    <source>
        <dbReference type="EMBL" id="KAE9142325.1"/>
    </source>
</evidence>
<accession>A0A6A3XZQ7</accession>
<feature type="compositionally biased region" description="Basic residues" evidence="1">
    <location>
        <begin position="84"/>
        <end position="95"/>
    </location>
</feature>
<comment type="caution">
    <text evidence="6">The sequence shown here is derived from an EMBL/GenBank/DDBJ whole genome shotgun (WGS) entry which is preliminary data.</text>
</comment>
<evidence type="ECO:0000313" key="8">
    <source>
        <dbReference type="Proteomes" id="UP000433483"/>
    </source>
</evidence>
<dbReference type="PANTHER" id="PTHR46599:SF3">
    <property type="entry name" value="PIGGYBAC TRANSPOSABLE ELEMENT-DERIVED PROTEIN 4"/>
    <property type="match status" value="1"/>
</dbReference>
<gene>
    <name evidence="6" type="ORF">PF005_g11649</name>
    <name evidence="5" type="ORF">PF006_g12556</name>
    <name evidence="4" type="ORF">PF007_g11743</name>
    <name evidence="3" type="ORF">PF009_g8834</name>
</gene>
<evidence type="ECO:0000313" key="3">
    <source>
        <dbReference type="EMBL" id="KAE8941383.1"/>
    </source>
</evidence>
<dbReference type="Proteomes" id="UP000429523">
    <property type="component" value="Unassembled WGS sequence"/>
</dbReference>
<evidence type="ECO:0000256" key="2">
    <source>
        <dbReference type="SAM" id="Phobius"/>
    </source>
</evidence>
<dbReference type="EMBL" id="QXGB01000586">
    <property type="protein sequence ID" value="KAE9209915.1"/>
    <property type="molecule type" value="Genomic_DNA"/>
</dbReference>
<keyword evidence="2" id="KW-1133">Transmembrane helix</keyword>
<protein>
    <recommendedName>
        <fullName evidence="11">PiggyBac transposable element-derived protein domain-containing protein</fullName>
    </recommendedName>
</protein>
<dbReference type="PANTHER" id="PTHR46599">
    <property type="entry name" value="PIGGYBAC TRANSPOSABLE ELEMENT-DERIVED PROTEIN 4"/>
    <property type="match status" value="1"/>
</dbReference>
<evidence type="ECO:0000256" key="1">
    <source>
        <dbReference type="SAM" id="MobiDB-lite"/>
    </source>
</evidence>
<feature type="region of interest" description="Disordered" evidence="1">
    <location>
        <begin position="33"/>
        <end position="149"/>
    </location>
</feature>
<keyword evidence="2" id="KW-0472">Membrane</keyword>
<dbReference type="Proteomes" id="UP000440732">
    <property type="component" value="Unassembled WGS sequence"/>
</dbReference>
<keyword evidence="8" id="KW-1185">Reference proteome</keyword>
<evidence type="ECO:0008006" key="11">
    <source>
        <dbReference type="Google" id="ProtNLM"/>
    </source>
</evidence>
<organism evidence="6 8">
    <name type="scientific">Phytophthora fragariae</name>
    <dbReference type="NCBI Taxonomy" id="53985"/>
    <lineage>
        <taxon>Eukaryota</taxon>
        <taxon>Sar</taxon>
        <taxon>Stramenopiles</taxon>
        <taxon>Oomycota</taxon>
        <taxon>Peronosporomycetes</taxon>
        <taxon>Peronosporales</taxon>
        <taxon>Peronosporaceae</taxon>
        <taxon>Phytophthora</taxon>
    </lineage>
</organism>
<name>A0A6A3XZQ7_9STRA</name>
<dbReference type="EMBL" id="QXGF01000364">
    <property type="protein sequence ID" value="KAE8941383.1"/>
    <property type="molecule type" value="Genomic_DNA"/>
</dbReference>
<sequence length="379" mass="43029">MQHTLSTISTEQTESGSTYQLKFCTMRPLLPNAKQLKPLNTTGQRPRGRRRRLHWCPSRQLRLPRQFRPRLHLQNRAQDLPPRRLPRHRRRRPPSHRRESIDISAGDDQMDSGGDDDYRVKEDDGESDVEGTSESPASEGEATSDEEDAVDLSAWTPFDKMTKDQLSEHAKTGWTTYFEQDSTSLQLPAAELAHASAALTELAIAVSWMDNRPLVKDYQDGMGGADLHGQLRSQRYTIQYYLTIFLGLIDMALINVYIIYRSVQAERAPRKAAPTHAELKQLMQTALLGMGAANFEGDLSVQALVDTPVPPSPTPRYTLPGRHTTKQVDTYRVTRGKNGNETRKRRQFCCKVCSLLQPGKIRWRRPSTALSVPRRGQRE</sequence>
<feature type="transmembrane region" description="Helical" evidence="2">
    <location>
        <begin position="240"/>
        <end position="260"/>
    </location>
</feature>
<evidence type="ECO:0000313" key="4">
    <source>
        <dbReference type="EMBL" id="KAE9110762.1"/>
    </source>
</evidence>
<reference evidence="7 8" key="1">
    <citation type="submission" date="2018-08" db="EMBL/GenBank/DDBJ databases">
        <title>Genomic investigation of the strawberry pathogen Phytophthora fragariae indicates pathogenicity is determined by transcriptional variation in three key races.</title>
        <authorList>
            <person name="Adams T.M."/>
            <person name="Armitage A.D."/>
            <person name="Sobczyk M.K."/>
            <person name="Bates H.J."/>
            <person name="Dunwell J.M."/>
            <person name="Nellist C.F."/>
            <person name="Harrison R.J."/>
        </authorList>
    </citation>
    <scope>NUCLEOTIDE SEQUENCE [LARGE SCALE GENOMIC DNA]</scope>
    <source>
        <strain evidence="6 8">NOV-27</strain>
        <strain evidence="5 9">NOV-5</strain>
        <strain evidence="4 10">NOV-71</strain>
        <strain evidence="3 7">NOV-9</strain>
    </source>
</reference>